<accession>A0ABN7VVH4</accession>
<protein>
    <submittedName>
        <fullName evidence="2">41309_t:CDS:1</fullName>
    </submittedName>
</protein>
<dbReference type="InterPro" id="IPR050357">
    <property type="entry name" value="Arrestin_domain-protein"/>
</dbReference>
<proteinExistence type="predicted"/>
<dbReference type="InterPro" id="IPR011022">
    <property type="entry name" value="Arrestin_C-like"/>
</dbReference>
<dbReference type="EMBL" id="CAJVQB010023234">
    <property type="protein sequence ID" value="CAG8801378.1"/>
    <property type="molecule type" value="Genomic_DNA"/>
</dbReference>
<dbReference type="Pfam" id="PF00339">
    <property type="entry name" value="Arrestin_N"/>
    <property type="match status" value="1"/>
</dbReference>
<comment type="caution">
    <text evidence="2">The sequence shown here is derived from an EMBL/GenBank/DDBJ whole genome shotgun (WGS) entry which is preliminary data.</text>
</comment>
<name>A0ABN7VVH4_GIGMA</name>
<gene>
    <name evidence="2" type="ORF">GMARGA_LOCUS23175</name>
</gene>
<dbReference type="PANTHER" id="PTHR11188">
    <property type="entry name" value="ARRESTIN DOMAIN CONTAINING PROTEIN"/>
    <property type="match status" value="1"/>
</dbReference>
<feature type="domain" description="Arrestin C-terminal-like" evidence="1">
    <location>
        <begin position="217"/>
        <end position="340"/>
    </location>
</feature>
<evidence type="ECO:0000313" key="3">
    <source>
        <dbReference type="Proteomes" id="UP000789901"/>
    </source>
</evidence>
<keyword evidence="3" id="KW-1185">Reference proteome</keyword>
<dbReference type="Proteomes" id="UP000789901">
    <property type="component" value="Unassembled WGS sequence"/>
</dbReference>
<evidence type="ECO:0000259" key="1">
    <source>
        <dbReference type="SMART" id="SM01017"/>
    </source>
</evidence>
<dbReference type="SMART" id="SM01017">
    <property type="entry name" value="Arrestin_C"/>
    <property type="match status" value="1"/>
</dbReference>
<reference evidence="2 3" key="1">
    <citation type="submission" date="2021-06" db="EMBL/GenBank/DDBJ databases">
        <authorList>
            <person name="Kallberg Y."/>
            <person name="Tangrot J."/>
            <person name="Rosling A."/>
        </authorList>
    </citation>
    <scope>NUCLEOTIDE SEQUENCE [LARGE SCALE GENOMIC DNA]</scope>
    <source>
        <strain evidence="2 3">120-4 pot B 10/14</strain>
    </source>
</reference>
<sequence>MSSSVLTTPSSLHHNIHYDKKNKLKSLISLNGIIPPSTNNLQLELVEPILFLRGIPQESVGCFLRGKLILNLNKPTKFKKIEMKFVGKIITFWPEGKIYVGSGSKGNNLCEEQEVISHNWTFLNSSNGSNQRFFNSLNSGSFQLLDAGTHVYDFELHIPGDLPETIKADRGRVTYKITARAIRPGLQLNFNVSRHVTIIRTIFDERNAEGIFYTSTWRKMLCYEINVSKKAYLLGESLQVYLKFSPRVQNPSVFGVHLKIIEESTYKSNGQKITELQSFDVYQFRTDDPDIPIDFDEDGNIYYHITVQFIILMTPIAGCSRSKKNKFEVEIPITILSCICIDDLPTYNEGEFINSPLTQYNNFNNFANSQQDQFFMDSPPNYEKSIGIISETA</sequence>
<dbReference type="PANTHER" id="PTHR11188:SF17">
    <property type="entry name" value="FI21816P1"/>
    <property type="match status" value="1"/>
</dbReference>
<evidence type="ECO:0000313" key="2">
    <source>
        <dbReference type="EMBL" id="CAG8801378.1"/>
    </source>
</evidence>
<dbReference type="SUPFAM" id="SSF81296">
    <property type="entry name" value="E set domains"/>
    <property type="match status" value="1"/>
</dbReference>
<dbReference type="Gene3D" id="2.60.40.640">
    <property type="match status" value="1"/>
</dbReference>
<organism evidence="2 3">
    <name type="scientific">Gigaspora margarita</name>
    <dbReference type="NCBI Taxonomy" id="4874"/>
    <lineage>
        <taxon>Eukaryota</taxon>
        <taxon>Fungi</taxon>
        <taxon>Fungi incertae sedis</taxon>
        <taxon>Mucoromycota</taxon>
        <taxon>Glomeromycotina</taxon>
        <taxon>Glomeromycetes</taxon>
        <taxon>Diversisporales</taxon>
        <taxon>Gigasporaceae</taxon>
        <taxon>Gigaspora</taxon>
    </lineage>
</organism>
<dbReference type="InterPro" id="IPR014756">
    <property type="entry name" value="Ig_E-set"/>
</dbReference>
<dbReference type="InterPro" id="IPR011021">
    <property type="entry name" value="Arrestin-like_N"/>
</dbReference>
<dbReference type="InterPro" id="IPR014752">
    <property type="entry name" value="Arrestin-like_C"/>
</dbReference>